<proteinExistence type="predicted"/>
<dbReference type="EMBL" id="WOSY01000006">
    <property type="protein sequence ID" value="NHN88610.1"/>
    <property type="molecule type" value="Genomic_DNA"/>
</dbReference>
<sequence>MTVLVTGAAGFIGFSVCERLLGAGIRVIGIDCLNDYYDPALKAARRARLEAFPDFSFRRLDIAKDDLPSCIPAHDQKDITEILHFAAQAGVRHSMEVPLTFADANVRGQVALLELARRLPALRHMVYASSSSVYGRNSALPFRETDRVDQPGSFYAVSKRTGELAADCYHHLYGLPLTGLRFFTVYGPWGRPDMAYYKFARAILRDEPVTLYEGNALSRDFTFVTDVVDAICKIMDVPPSGESRLINIGNNTPEPVSRMVALLETLLGKKAHIRLTKRPQADVEYTWASIDKVQRLIDWAPTTDLPAGLESFARWFQDYEARVSAK</sequence>
<dbReference type="Pfam" id="PF01370">
    <property type="entry name" value="Epimerase"/>
    <property type="match status" value="1"/>
</dbReference>
<evidence type="ECO:0000313" key="3">
    <source>
        <dbReference type="EMBL" id="NHN88610.1"/>
    </source>
</evidence>
<evidence type="ECO:0000256" key="1">
    <source>
        <dbReference type="ARBA" id="ARBA00023027"/>
    </source>
</evidence>
<dbReference type="Gene3D" id="3.40.50.720">
    <property type="entry name" value="NAD(P)-binding Rossmann-like Domain"/>
    <property type="match status" value="1"/>
</dbReference>
<dbReference type="InterPro" id="IPR036291">
    <property type="entry name" value="NAD(P)-bd_dom_sf"/>
</dbReference>
<feature type="domain" description="NAD-dependent epimerase/dehydratase" evidence="2">
    <location>
        <begin position="3"/>
        <end position="249"/>
    </location>
</feature>
<dbReference type="RefSeq" id="WP_173569912.1">
    <property type="nucleotide sequence ID" value="NZ_WOSY01000006.1"/>
</dbReference>
<organism evidence="3 4">
    <name type="scientific">Acetobacter conturbans</name>
    <dbReference type="NCBI Taxonomy" id="1737472"/>
    <lineage>
        <taxon>Bacteria</taxon>
        <taxon>Pseudomonadati</taxon>
        <taxon>Pseudomonadota</taxon>
        <taxon>Alphaproteobacteria</taxon>
        <taxon>Acetobacterales</taxon>
        <taxon>Acetobacteraceae</taxon>
        <taxon>Acetobacter</taxon>
    </lineage>
</organism>
<evidence type="ECO:0000259" key="2">
    <source>
        <dbReference type="Pfam" id="PF01370"/>
    </source>
</evidence>
<keyword evidence="4" id="KW-1185">Reference proteome</keyword>
<evidence type="ECO:0000313" key="4">
    <source>
        <dbReference type="Proteomes" id="UP000631653"/>
    </source>
</evidence>
<dbReference type="PANTHER" id="PTHR43574">
    <property type="entry name" value="EPIMERASE-RELATED"/>
    <property type="match status" value="1"/>
</dbReference>
<protein>
    <submittedName>
        <fullName evidence="3">NAD-dependent epimerase/dehydratase family protein</fullName>
    </submittedName>
</protein>
<comment type="caution">
    <text evidence="3">The sequence shown here is derived from an EMBL/GenBank/DDBJ whole genome shotgun (WGS) entry which is preliminary data.</text>
</comment>
<reference evidence="3 4" key="1">
    <citation type="journal article" date="2020" name="Int. J. Syst. Evol. Microbiol.">
        <title>Novel acetic acid bacteria from cider fermentations: Acetobacter conturbans sp. nov. and Acetobacter fallax sp. nov.</title>
        <authorList>
            <person name="Sombolestani A.S."/>
            <person name="Cleenwerck I."/>
            <person name="Cnockaert M."/>
            <person name="Borremans W."/>
            <person name="Wieme A.D."/>
            <person name="De Vuyst L."/>
            <person name="Vandamme P."/>
        </authorList>
    </citation>
    <scope>NUCLEOTIDE SEQUENCE [LARGE SCALE GENOMIC DNA]</scope>
    <source>
        <strain evidence="3 4">LMG 1627</strain>
    </source>
</reference>
<dbReference type="InterPro" id="IPR001509">
    <property type="entry name" value="Epimerase_deHydtase"/>
</dbReference>
<name>A0ABX0K2Z7_9PROT</name>
<keyword evidence="1" id="KW-0520">NAD</keyword>
<gene>
    <name evidence="3" type="ORF">GOB81_08205</name>
</gene>
<dbReference type="Proteomes" id="UP000631653">
    <property type="component" value="Unassembled WGS sequence"/>
</dbReference>
<dbReference type="PRINTS" id="PR01713">
    <property type="entry name" value="NUCEPIMERASE"/>
</dbReference>
<accession>A0ABX0K2Z7</accession>
<dbReference type="SUPFAM" id="SSF51735">
    <property type="entry name" value="NAD(P)-binding Rossmann-fold domains"/>
    <property type="match status" value="1"/>
</dbReference>